<proteinExistence type="predicted"/>
<dbReference type="Proteomes" id="UP000823598">
    <property type="component" value="Unassembled WGS sequence"/>
</dbReference>
<dbReference type="EMBL" id="JADIMC010000084">
    <property type="protein sequence ID" value="MBO8476801.1"/>
    <property type="molecule type" value="Genomic_DNA"/>
</dbReference>
<dbReference type="Pfam" id="PF14114">
    <property type="entry name" value="DUF4286"/>
    <property type="match status" value="1"/>
</dbReference>
<sequence length="103" mass="11948">MIIYNTTFHADDSIIDEFINWIKQEYVPAALANGILIEPRLTRIFNHKEDNQGQSYSLQFRTKSLEDLSRWYKMTGNILLETIGKKFGNTVAGFSTLLEEMEL</sequence>
<comment type="caution">
    <text evidence="1">The sequence shown here is derived from an EMBL/GenBank/DDBJ whole genome shotgun (WGS) entry which is preliminary data.</text>
</comment>
<accession>A0A9D9IS08</accession>
<protein>
    <submittedName>
        <fullName evidence="1">DUF4286 family protein</fullName>
    </submittedName>
</protein>
<reference evidence="1" key="1">
    <citation type="submission" date="2020-10" db="EMBL/GenBank/DDBJ databases">
        <authorList>
            <person name="Gilroy R."/>
        </authorList>
    </citation>
    <scope>NUCLEOTIDE SEQUENCE</scope>
    <source>
        <strain evidence="1">6919</strain>
    </source>
</reference>
<reference evidence="1" key="2">
    <citation type="journal article" date="2021" name="PeerJ">
        <title>Extensive microbial diversity within the chicken gut microbiome revealed by metagenomics and culture.</title>
        <authorList>
            <person name="Gilroy R."/>
            <person name="Ravi A."/>
            <person name="Getino M."/>
            <person name="Pursley I."/>
            <person name="Horton D.L."/>
            <person name="Alikhan N.F."/>
            <person name="Baker D."/>
            <person name="Gharbi K."/>
            <person name="Hall N."/>
            <person name="Watson M."/>
            <person name="Adriaenssens E.M."/>
            <person name="Foster-Nyarko E."/>
            <person name="Jarju S."/>
            <person name="Secka A."/>
            <person name="Antonio M."/>
            <person name="Oren A."/>
            <person name="Chaudhuri R.R."/>
            <person name="La Ragione R."/>
            <person name="Hildebrand F."/>
            <person name="Pallen M.J."/>
        </authorList>
    </citation>
    <scope>NUCLEOTIDE SEQUENCE</scope>
    <source>
        <strain evidence="1">6919</strain>
    </source>
</reference>
<dbReference type="InterPro" id="IPR025563">
    <property type="entry name" value="DUF4286"/>
</dbReference>
<gene>
    <name evidence="1" type="ORF">IAB88_07385</name>
</gene>
<evidence type="ECO:0000313" key="1">
    <source>
        <dbReference type="EMBL" id="MBO8476801.1"/>
    </source>
</evidence>
<name>A0A9D9IS08_9BACT</name>
<dbReference type="AlphaFoldDB" id="A0A9D9IS08"/>
<organism evidence="1 2">
    <name type="scientific">Candidatus Limisoma faecipullorum</name>
    <dbReference type="NCBI Taxonomy" id="2840854"/>
    <lineage>
        <taxon>Bacteria</taxon>
        <taxon>Pseudomonadati</taxon>
        <taxon>Bacteroidota</taxon>
        <taxon>Bacteroidia</taxon>
        <taxon>Bacteroidales</taxon>
        <taxon>Candidatus Limisoma</taxon>
    </lineage>
</organism>
<evidence type="ECO:0000313" key="2">
    <source>
        <dbReference type="Proteomes" id="UP000823598"/>
    </source>
</evidence>